<evidence type="ECO:0000256" key="2">
    <source>
        <dbReference type="SAM" id="Phobius"/>
    </source>
</evidence>
<feature type="transmembrane region" description="Helical" evidence="2">
    <location>
        <begin position="16"/>
        <end position="39"/>
    </location>
</feature>
<keyword evidence="2" id="KW-1133">Transmembrane helix</keyword>
<dbReference type="AlphaFoldDB" id="A0A8J3VXB1"/>
<feature type="transmembrane region" description="Helical" evidence="2">
    <location>
        <begin position="139"/>
        <end position="160"/>
    </location>
</feature>
<evidence type="ECO:0000313" key="4">
    <source>
        <dbReference type="Proteomes" id="UP000610966"/>
    </source>
</evidence>
<dbReference type="Pfam" id="PF09534">
    <property type="entry name" value="Trp_oprn_chp"/>
    <property type="match status" value="1"/>
</dbReference>
<dbReference type="EMBL" id="BOOG01000007">
    <property type="protein sequence ID" value="GIH68282.1"/>
    <property type="molecule type" value="Genomic_DNA"/>
</dbReference>
<feature type="transmembrane region" description="Helical" evidence="2">
    <location>
        <begin position="90"/>
        <end position="107"/>
    </location>
</feature>
<feature type="compositionally biased region" description="Acidic residues" evidence="1">
    <location>
        <begin position="197"/>
        <end position="207"/>
    </location>
</feature>
<evidence type="ECO:0000256" key="1">
    <source>
        <dbReference type="SAM" id="MobiDB-lite"/>
    </source>
</evidence>
<protein>
    <recommendedName>
        <fullName evidence="5">Membrane protein (TIGR02234 family)</fullName>
    </recommendedName>
</protein>
<name>A0A8J3VXB1_9ACTN</name>
<dbReference type="Proteomes" id="UP000610966">
    <property type="component" value="Unassembled WGS sequence"/>
</dbReference>
<comment type="caution">
    <text evidence="3">The sequence shown here is derived from an EMBL/GenBank/DDBJ whole genome shotgun (WGS) entry which is preliminary data.</text>
</comment>
<feature type="transmembrane region" description="Helical" evidence="2">
    <location>
        <begin position="62"/>
        <end position="83"/>
    </location>
</feature>
<keyword evidence="2" id="KW-0812">Transmembrane</keyword>
<feature type="region of interest" description="Disordered" evidence="1">
    <location>
        <begin position="168"/>
        <end position="207"/>
    </location>
</feature>
<reference evidence="3" key="1">
    <citation type="submission" date="2021-01" db="EMBL/GenBank/DDBJ databases">
        <title>Whole genome shotgun sequence of Sphaerimonospora thailandensis NBRC 107569.</title>
        <authorList>
            <person name="Komaki H."/>
            <person name="Tamura T."/>
        </authorList>
    </citation>
    <scope>NUCLEOTIDE SEQUENCE</scope>
    <source>
        <strain evidence="3">NBRC 107569</strain>
    </source>
</reference>
<keyword evidence="4" id="KW-1185">Reference proteome</keyword>
<sequence length="207" mass="20567">MTGSDTAAARTARRSLVIWLAVCAAGAGLVLLAAGRTWVTAVYGSELGQIGSGRVDLTGGDLVAWLTPAAPAALAATVAVLATRGLARRVIGVTIALFGVAIAAAAWEGTREQTIADAAREHITTALVSTGSYAIEGQAWPAVAAAGGLILVAGGVATALRGGRWPGMSGRYDRPGGGSRTAAGGGGKTGERAMWDALDEGIDPTSS</sequence>
<feature type="compositionally biased region" description="Gly residues" evidence="1">
    <location>
        <begin position="175"/>
        <end position="188"/>
    </location>
</feature>
<evidence type="ECO:0000313" key="3">
    <source>
        <dbReference type="EMBL" id="GIH68282.1"/>
    </source>
</evidence>
<dbReference type="NCBIfam" id="TIGR02234">
    <property type="entry name" value="trp_oprn_chp"/>
    <property type="match status" value="1"/>
</dbReference>
<evidence type="ECO:0008006" key="5">
    <source>
        <dbReference type="Google" id="ProtNLM"/>
    </source>
</evidence>
<proteinExistence type="predicted"/>
<accession>A0A8J3VXB1</accession>
<dbReference type="InterPro" id="IPR011746">
    <property type="entry name" value="Trp_synth-assoc_CHP"/>
</dbReference>
<dbReference type="InterPro" id="IPR019051">
    <property type="entry name" value="Trp_biosyn_TM_oprn/chp"/>
</dbReference>
<keyword evidence="2" id="KW-0472">Membrane</keyword>
<dbReference type="RefSeq" id="WP_204010537.1">
    <property type="nucleotide sequence ID" value="NZ_BOOG01000007.1"/>
</dbReference>
<gene>
    <name evidence="3" type="ORF">Mth01_05350</name>
</gene>
<organism evidence="3 4">
    <name type="scientific">Sphaerimonospora thailandensis</name>
    <dbReference type="NCBI Taxonomy" id="795644"/>
    <lineage>
        <taxon>Bacteria</taxon>
        <taxon>Bacillati</taxon>
        <taxon>Actinomycetota</taxon>
        <taxon>Actinomycetes</taxon>
        <taxon>Streptosporangiales</taxon>
        <taxon>Streptosporangiaceae</taxon>
        <taxon>Sphaerimonospora</taxon>
    </lineage>
</organism>